<gene>
    <name evidence="3" type="ORF">E1269_09365</name>
</gene>
<dbReference type="PANTHER" id="PTHR43283">
    <property type="entry name" value="BETA-LACTAMASE-RELATED"/>
    <property type="match status" value="1"/>
</dbReference>
<dbReference type="InterPro" id="IPR001466">
    <property type="entry name" value="Beta-lactam-related"/>
</dbReference>
<evidence type="ECO:0000313" key="3">
    <source>
        <dbReference type="EMBL" id="TDE11465.1"/>
    </source>
</evidence>
<comment type="caution">
    <text evidence="3">The sequence shown here is derived from an EMBL/GenBank/DDBJ whole genome shotgun (WGS) entry which is preliminary data.</text>
</comment>
<organism evidence="3 4">
    <name type="scientific">Jiangella asiatica</name>
    <dbReference type="NCBI Taxonomy" id="2530372"/>
    <lineage>
        <taxon>Bacteria</taxon>
        <taxon>Bacillati</taxon>
        <taxon>Actinomycetota</taxon>
        <taxon>Actinomycetes</taxon>
        <taxon>Jiangellales</taxon>
        <taxon>Jiangellaceae</taxon>
        <taxon>Jiangella</taxon>
    </lineage>
</organism>
<dbReference type="InterPro" id="IPR050789">
    <property type="entry name" value="Diverse_Enzym_Activities"/>
</dbReference>
<feature type="domain" description="Beta-lactamase-related" evidence="2">
    <location>
        <begin position="101"/>
        <end position="347"/>
    </location>
</feature>
<protein>
    <submittedName>
        <fullName evidence="3">Class A beta-lactamase-related serine hydrolase</fullName>
    </submittedName>
</protein>
<keyword evidence="4" id="KW-1185">Reference proteome</keyword>
<dbReference type="AlphaFoldDB" id="A0A4R5DKU7"/>
<dbReference type="SUPFAM" id="SSF56601">
    <property type="entry name" value="beta-lactamase/transpeptidase-like"/>
    <property type="match status" value="1"/>
</dbReference>
<dbReference type="PANTHER" id="PTHR43283:SF3">
    <property type="entry name" value="BETA-LACTAMASE FAMILY PROTEIN (AFU_ORTHOLOGUE AFUA_5G07500)"/>
    <property type="match status" value="1"/>
</dbReference>
<accession>A0A4R5DKU7</accession>
<evidence type="ECO:0000313" key="4">
    <source>
        <dbReference type="Proteomes" id="UP000294739"/>
    </source>
</evidence>
<evidence type="ECO:0000259" key="2">
    <source>
        <dbReference type="Pfam" id="PF00144"/>
    </source>
</evidence>
<dbReference type="Proteomes" id="UP000294739">
    <property type="component" value="Unassembled WGS sequence"/>
</dbReference>
<feature type="region of interest" description="Disordered" evidence="1">
    <location>
        <begin position="22"/>
        <end position="54"/>
    </location>
</feature>
<reference evidence="3 4" key="1">
    <citation type="submission" date="2019-03" db="EMBL/GenBank/DDBJ databases">
        <title>Draft genome sequences of novel Actinobacteria.</title>
        <authorList>
            <person name="Sahin N."/>
            <person name="Ay H."/>
            <person name="Saygin H."/>
        </authorList>
    </citation>
    <scope>NUCLEOTIDE SEQUENCE [LARGE SCALE GENOMIC DNA]</scope>
    <source>
        <strain evidence="3 4">5K138</strain>
    </source>
</reference>
<dbReference type="GO" id="GO:0016787">
    <property type="term" value="F:hydrolase activity"/>
    <property type="evidence" value="ECO:0007669"/>
    <property type="project" value="UniProtKB-KW"/>
</dbReference>
<keyword evidence="3" id="KW-0378">Hydrolase</keyword>
<dbReference type="Pfam" id="PF00144">
    <property type="entry name" value="Beta-lactamase"/>
    <property type="match status" value="1"/>
</dbReference>
<dbReference type="OrthoDB" id="9809635at2"/>
<sequence>MGGVACEFPKKSRSRLDFDRTLTGGRQNPWRREPTGRLTMPHRHIRSTSPGAQPSRRAVLTLLGAAPLAAGTMLAASGSAQAGTDSARPGAPEALLPGGEFDRYLARLAAQDEFSGTVVLRQRKRTLLRRSHGFANLRCSIPNEPDTVFCTASITKLFTQAAIAQLIEQDKVASDGTVGTYLDGFPPEIADVVTVEQLLTHTSGIGRPANQMVEIPGSDEWDGLDEILAGTLDYIRGLPLNFPPGSQYEYSNDGYTVLGGIVDQVCEELSYHDYIRQHVFRPFGMTNSDFYTAAQWGDIRRRLARPHAQDGTGQWVDIGDVSNSYLGTPAGGAFADAQDLVRFVEKTFDDTERHVHGGAPGLSTDLIWFTESSVLAVILSNYDHAAQPVVTKLQELVK</sequence>
<evidence type="ECO:0000256" key="1">
    <source>
        <dbReference type="SAM" id="MobiDB-lite"/>
    </source>
</evidence>
<dbReference type="InParanoid" id="A0A4R5DKU7"/>
<dbReference type="InterPro" id="IPR012338">
    <property type="entry name" value="Beta-lactam/transpept-like"/>
</dbReference>
<proteinExistence type="predicted"/>
<dbReference type="Gene3D" id="3.40.710.10">
    <property type="entry name" value="DD-peptidase/beta-lactamase superfamily"/>
    <property type="match status" value="1"/>
</dbReference>
<dbReference type="EMBL" id="SMKZ01000010">
    <property type="protein sequence ID" value="TDE11465.1"/>
    <property type="molecule type" value="Genomic_DNA"/>
</dbReference>
<name>A0A4R5DKU7_9ACTN</name>